<evidence type="ECO:0000259" key="1">
    <source>
        <dbReference type="Pfam" id="PF12146"/>
    </source>
</evidence>
<dbReference type="InterPro" id="IPR029058">
    <property type="entry name" value="AB_hydrolase_fold"/>
</dbReference>
<protein>
    <recommendedName>
        <fullName evidence="1">Serine aminopeptidase S33 domain-containing protein</fullName>
    </recommendedName>
</protein>
<dbReference type="EMBL" id="LBVL01000014">
    <property type="protein sequence ID" value="KKQ84711.1"/>
    <property type="molecule type" value="Genomic_DNA"/>
</dbReference>
<name>A0A0G0P5Y4_9BACT</name>
<sequence>MLDTVEIAKAVINHYTNKSFNLFGYSFGAPIALKIATDWPERILKLVFVSPVIHGNKLGENEFTRKSRIAKTLKAKWAIKRRVIKDFKRYQKILRGQINDELFKKEAKQIRLKLNNEENLYLKGSHDDFMLKPNDGVIEKILDFFAD</sequence>
<evidence type="ECO:0000313" key="3">
    <source>
        <dbReference type="Proteomes" id="UP000034081"/>
    </source>
</evidence>
<accession>A0A0G0P5Y4</accession>
<dbReference type="SUPFAM" id="SSF53474">
    <property type="entry name" value="alpha/beta-Hydrolases"/>
    <property type="match status" value="1"/>
</dbReference>
<feature type="domain" description="Serine aminopeptidase S33" evidence="1">
    <location>
        <begin position="3"/>
        <end position="106"/>
    </location>
</feature>
<gene>
    <name evidence="2" type="ORF">UT08_C0014G0003</name>
</gene>
<dbReference type="STRING" id="1618570.UT08_C0014G0003"/>
<comment type="caution">
    <text evidence="2">The sequence shown here is derived from an EMBL/GenBank/DDBJ whole genome shotgun (WGS) entry which is preliminary data.</text>
</comment>
<dbReference type="Pfam" id="PF12146">
    <property type="entry name" value="Hydrolase_4"/>
    <property type="match status" value="1"/>
</dbReference>
<dbReference type="InterPro" id="IPR022742">
    <property type="entry name" value="Hydrolase_4"/>
</dbReference>
<proteinExistence type="predicted"/>
<dbReference type="Gene3D" id="3.40.50.1820">
    <property type="entry name" value="alpha/beta hydrolase"/>
    <property type="match status" value="1"/>
</dbReference>
<dbReference type="AlphaFoldDB" id="A0A0G0P5Y4"/>
<dbReference type="Proteomes" id="UP000034081">
    <property type="component" value="Unassembled WGS sequence"/>
</dbReference>
<organism evidence="2 3">
    <name type="scientific">Candidatus Woesebacteria bacterium GW2011_GWB1_38_8</name>
    <dbReference type="NCBI Taxonomy" id="1618570"/>
    <lineage>
        <taxon>Bacteria</taxon>
        <taxon>Candidatus Woeseibacteriota</taxon>
    </lineage>
</organism>
<evidence type="ECO:0000313" key="2">
    <source>
        <dbReference type="EMBL" id="KKQ84711.1"/>
    </source>
</evidence>
<reference evidence="2 3" key="1">
    <citation type="journal article" date="2015" name="Nature">
        <title>rRNA introns, odd ribosomes, and small enigmatic genomes across a large radiation of phyla.</title>
        <authorList>
            <person name="Brown C.T."/>
            <person name="Hug L.A."/>
            <person name="Thomas B.C."/>
            <person name="Sharon I."/>
            <person name="Castelle C.J."/>
            <person name="Singh A."/>
            <person name="Wilkins M.J."/>
            <person name="Williams K.H."/>
            <person name="Banfield J.F."/>
        </authorList>
    </citation>
    <scope>NUCLEOTIDE SEQUENCE [LARGE SCALE GENOMIC DNA]</scope>
</reference>